<evidence type="ECO:0000259" key="4">
    <source>
        <dbReference type="Pfam" id="PF02550"/>
    </source>
</evidence>
<keyword evidence="6" id="KW-0378">Hydrolase</keyword>
<proteinExistence type="inferred from homology"/>
<dbReference type="NCBIfam" id="TIGR03458">
    <property type="entry name" value="YgfH_subfam"/>
    <property type="match status" value="1"/>
</dbReference>
<dbReference type="OrthoDB" id="9801795at2"/>
<dbReference type="Gene3D" id="3.30.750.70">
    <property type="entry name" value="4-hydroxybutyrate coenzyme like domains"/>
    <property type="match status" value="1"/>
</dbReference>
<dbReference type="InterPro" id="IPR003702">
    <property type="entry name" value="ActCoA_hydro_N"/>
</dbReference>
<accession>A0A0A2MNV5</accession>
<dbReference type="RefSeq" id="WP_026981599.1">
    <property type="nucleotide sequence ID" value="NZ_JRLW01000004.1"/>
</dbReference>
<feature type="domain" description="Acetyl-CoA hydrolase/transferase C-terminal" evidence="5">
    <location>
        <begin position="320"/>
        <end position="464"/>
    </location>
</feature>
<feature type="binding site" evidence="3">
    <location>
        <position position="378"/>
    </location>
    <ligand>
        <name>CoA</name>
        <dbReference type="ChEBI" id="CHEBI:57287"/>
    </ligand>
</feature>
<feature type="active site" description="5-glutamyl coenzyme A thioester intermediate" evidence="2">
    <location>
        <position position="288"/>
    </location>
</feature>
<dbReference type="GO" id="GO:0006084">
    <property type="term" value="P:acetyl-CoA metabolic process"/>
    <property type="evidence" value="ECO:0007669"/>
    <property type="project" value="InterPro"/>
</dbReference>
<protein>
    <submittedName>
        <fullName evidence="6">Acetyl-CoA hydrolase</fullName>
    </submittedName>
</protein>
<dbReference type="InterPro" id="IPR037171">
    <property type="entry name" value="NagB/RpiA_transferase-like"/>
</dbReference>
<feature type="binding site" evidence="3">
    <location>
        <position position="358"/>
    </location>
    <ligand>
        <name>CoA</name>
        <dbReference type="ChEBI" id="CHEBI:57287"/>
    </ligand>
</feature>
<comment type="caution">
    <text evidence="6">The sequence shown here is derived from an EMBL/GenBank/DDBJ whole genome shotgun (WGS) entry which is preliminary data.</text>
</comment>
<dbReference type="Pfam" id="PF02550">
    <property type="entry name" value="AcetylCoA_hydro"/>
    <property type="match status" value="1"/>
</dbReference>
<dbReference type="InterPro" id="IPR017821">
    <property type="entry name" value="Succinate_CoA_transferase"/>
</dbReference>
<dbReference type="InterPro" id="IPR038460">
    <property type="entry name" value="AcetylCoA_hyd_C_sf"/>
</dbReference>
<sequence>MTENRILFQGYHSKIISAKEAANLITDKMTVGSSGFTKAGDSKAVLPAFAKRAETESIGITLITGASLGFTTDNDLAKNNALYRRMPFQADAGLRGKINEGDIYFTDQHLSETSELLENKHLPQLDLAIIEAAYIDENGNIIPTTSVGNSASFAKIASKIIIEINESIPLNFKGIHDIILHESYPNRQPVNITKPDARTGQDFITIDPEKVIGIVYTNLSDSAAMVTAPDAKTSAIGKHLVDFFESEIEAGRMTPSLMPLQVGIGKVANAVMSGLAKGNFENLTMYSEVLQDSTFELIDSGKMTFASASSITVSEAYYKHLLANFEQYKDKIILRPQNISNSPEVIRRLGIIAINTAIEFDIYGNVNSTHISGTKMMNGIGGSGDFARNAYLSIFVTQSASKEFNAISHVLPMVSHVDHTEHDVDILVTEQGLADLRGLAPRERAKLIIEKCAHPEYKEALIDYFNRACIRGGHTPHILEEAFSFHTSYNETGTMKQNCLVNLL</sequence>
<dbReference type="Pfam" id="PF13336">
    <property type="entry name" value="AcetylCoA_hyd_C"/>
    <property type="match status" value="1"/>
</dbReference>
<dbReference type="InterPro" id="IPR046433">
    <property type="entry name" value="ActCoA_hydro"/>
</dbReference>
<dbReference type="Gene3D" id="3.40.1080.20">
    <property type="entry name" value="Acetyl-CoA hydrolase/transferase C-terminal domain"/>
    <property type="match status" value="1"/>
</dbReference>
<dbReference type="PANTHER" id="PTHR43609">
    <property type="entry name" value="ACETYL-COA HYDROLASE"/>
    <property type="match status" value="1"/>
</dbReference>
<dbReference type="Gene3D" id="3.40.1080.10">
    <property type="entry name" value="Glutaconate Coenzyme A-transferase"/>
    <property type="match status" value="1"/>
</dbReference>
<comment type="similarity">
    <text evidence="1">Belongs to the acetyl-CoA hydrolase/transferase family.</text>
</comment>
<organism evidence="6 7">
    <name type="scientific">Flavobacterium suncheonense GH29-5 = DSM 17707</name>
    <dbReference type="NCBI Taxonomy" id="1121899"/>
    <lineage>
        <taxon>Bacteria</taxon>
        <taxon>Pseudomonadati</taxon>
        <taxon>Bacteroidota</taxon>
        <taxon>Flavobacteriia</taxon>
        <taxon>Flavobacteriales</taxon>
        <taxon>Flavobacteriaceae</taxon>
        <taxon>Flavobacterium</taxon>
    </lineage>
</organism>
<dbReference type="InterPro" id="IPR026888">
    <property type="entry name" value="AcetylCoA_hyd_C"/>
</dbReference>
<feature type="domain" description="Acetyl-CoA hydrolase/transferase N-terminal" evidence="4">
    <location>
        <begin position="11"/>
        <end position="215"/>
    </location>
</feature>
<dbReference type="FunFam" id="3.40.1080.20:FF:000001">
    <property type="entry name" value="Acetyl-CoA hydrolase Ach1"/>
    <property type="match status" value="1"/>
</dbReference>
<gene>
    <name evidence="6" type="ORF">Q764_05030</name>
</gene>
<name>A0A0A2MNV5_9FLAO</name>
<dbReference type="Proteomes" id="UP000030121">
    <property type="component" value="Unassembled WGS sequence"/>
</dbReference>
<dbReference type="GO" id="GO:0006083">
    <property type="term" value="P:acetate metabolic process"/>
    <property type="evidence" value="ECO:0007669"/>
    <property type="project" value="InterPro"/>
</dbReference>
<feature type="binding site" evidence="3">
    <location>
        <position position="402"/>
    </location>
    <ligand>
        <name>CoA</name>
        <dbReference type="ChEBI" id="CHEBI:57287"/>
    </ligand>
</feature>
<dbReference type="EMBL" id="JRLW01000004">
    <property type="protein sequence ID" value="KGO89975.1"/>
    <property type="molecule type" value="Genomic_DNA"/>
</dbReference>
<reference evidence="6 7" key="1">
    <citation type="submission" date="2013-09" db="EMBL/GenBank/DDBJ databases">
        <authorList>
            <person name="Zeng Z."/>
            <person name="Chen C."/>
        </authorList>
    </citation>
    <scope>NUCLEOTIDE SEQUENCE [LARGE SCALE GENOMIC DNA]</scope>
    <source>
        <strain evidence="6 7">GH29-5</strain>
    </source>
</reference>
<evidence type="ECO:0000259" key="5">
    <source>
        <dbReference type="Pfam" id="PF13336"/>
    </source>
</evidence>
<dbReference type="GO" id="GO:0003986">
    <property type="term" value="F:acetyl-CoA hydrolase activity"/>
    <property type="evidence" value="ECO:0007669"/>
    <property type="project" value="TreeGrafter"/>
</dbReference>
<dbReference type="SUPFAM" id="SSF100950">
    <property type="entry name" value="NagB/RpiA/CoA transferase-like"/>
    <property type="match status" value="2"/>
</dbReference>
<evidence type="ECO:0000256" key="1">
    <source>
        <dbReference type="ARBA" id="ARBA00009632"/>
    </source>
</evidence>
<dbReference type="STRING" id="1121899.GCA_000430025_01373"/>
<dbReference type="PANTHER" id="PTHR43609:SF1">
    <property type="entry name" value="ACETYL-COA HYDROLASE"/>
    <property type="match status" value="1"/>
</dbReference>
<keyword evidence="7" id="KW-1185">Reference proteome</keyword>
<dbReference type="AlphaFoldDB" id="A0A0A2MNV5"/>
<feature type="binding site" evidence="3">
    <location>
        <position position="382"/>
    </location>
    <ligand>
        <name>CoA</name>
        <dbReference type="ChEBI" id="CHEBI:57287"/>
    </ligand>
</feature>
<evidence type="ECO:0000313" key="6">
    <source>
        <dbReference type="EMBL" id="KGO89975.1"/>
    </source>
</evidence>
<dbReference type="GO" id="GO:0008775">
    <property type="term" value="F:acetate CoA-transferase activity"/>
    <property type="evidence" value="ECO:0007669"/>
    <property type="project" value="InterPro"/>
</dbReference>
<feature type="binding site" evidence="3">
    <location>
        <begin position="263"/>
        <end position="267"/>
    </location>
    <ligand>
        <name>CoA</name>
        <dbReference type="ChEBI" id="CHEBI:57287"/>
    </ligand>
</feature>
<evidence type="ECO:0000256" key="3">
    <source>
        <dbReference type="PIRSR" id="PIRSR617821-2"/>
    </source>
</evidence>
<dbReference type="eggNOG" id="COG0427">
    <property type="taxonomic scope" value="Bacteria"/>
</dbReference>
<evidence type="ECO:0000256" key="2">
    <source>
        <dbReference type="PIRSR" id="PIRSR617821-1"/>
    </source>
</evidence>
<evidence type="ECO:0000313" key="7">
    <source>
        <dbReference type="Proteomes" id="UP000030121"/>
    </source>
</evidence>